<gene>
    <name evidence="5" type="ORF">ABUH87_14450</name>
</gene>
<evidence type="ECO:0000256" key="3">
    <source>
        <dbReference type="ARBA" id="ARBA00023163"/>
    </source>
</evidence>
<keyword evidence="6" id="KW-1185">Reference proteome</keyword>
<sequence length="350" mass="38217">MINSTREPDGSAGGEGFDLVGAQMLAGFPQLCATLGATPEDLLSAVGIPCGTQRPARVTYRQFVDLLASASNRLGCLDFGMRLAIHQAGTDLYGPLGTIMRSARTFGEALQYVVELAHVHSPAARITRHAIPGREGIVFSHEIIVGDFAQQEQAMEHILLAGHLGAMVLTSGRSRGRQILLRHRPVSSPAVYRRNFGCEVLFDQPVDGIVFSKQDLANTIVGQDRSVASKAIANVLAHWPVQAPPIEAATRAAILRLIPVGLATNTHVAAELGMNTRALHRRLRESGTTFQKIKDQVRCELVRYYVRHTELSFLWITGKLDFAEQAVFTRFCRRHLGVSPTELRAQAAGR</sequence>
<dbReference type="SMART" id="SM00342">
    <property type="entry name" value="HTH_ARAC"/>
    <property type="match status" value="1"/>
</dbReference>
<accession>A0ABV3RE12</accession>
<dbReference type="EMBL" id="JBFNXR010000052">
    <property type="protein sequence ID" value="MEW9856336.1"/>
    <property type="molecule type" value="Genomic_DNA"/>
</dbReference>
<keyword evidence="2" id="KW-0238">DNA-binding</keyword>
<dbReference type="Proteomes" id="UP001556118">
    <property type="component" value="Unassembled WGS sequence"/>
</dbReference>
<dbReference type="PROSITE" id="PS01124">
    <property type="entry name" value="HTH_ARAC_FAMILY_2"/>
    <property type="match status" value="1"/>
</dbReference>
<proteinExistence type="predicted"/>
<evidence type="ECO:0000256" key="1">
    <source>
        <dbReference type="ARBA" id="ARBA00023015"/>
    </source>
</evidence>
<evidence type="ECO:0000313" key="6">
    <source>
        <dbReference type="Proteomes" id="UP001556118"/>
    </source>
</evidence>
<evidence type="ECO:0000256" key="2">
    <source>
        <dbReference type="ARBA" id="ARBA00023125"/>
    </source>
</evidence>
<dbReference type="Pfam" id="PF12833">
    <property type="entry name" value="HTH_18"/>
    <property type="match status" value="1"/>
</dbReference>
<name>A0ABV3RE12_9SPHN</name>
<dbReference type="InterPro" id="IPR018060">
    <property type="entry name" value="HTH_AraC"/>
</dbReference>
<dbReference type="InterPro" id="IPR032687">
    <property type="entry name" value="AraC-type_N"/>
</dbReference>
<dbReference type="InterPro" id="IPR009057">
    <property type="entry name" value="Homeodomain-like_sf"/>
</dbReference>
<dbReference type="PANTHER" id="PTHR47894:SF4">
    <property type="entry name" value="HTH-TYPE TRANSCRIPTIONAL REGULATOR GADX"/>
    <property type="match status" value="1"/>
</dbReference>
<reference evidence="5 6" key="1">
    <citation type="submission" date="2024-06" db="EMBL/GenBank/DDBJ databases">
        <title>Novosphingobium rhizovicinus M1R2S20.</title>
        <authorList>
            <person name="Sun J.-Q."/>
        </authorList>
    </citation>
    <scope>NUCLEOTIDE SEQUENCE [LARGE SCALE GENOMIC DNA]</scope>
    <source>
        <strain evidence="5 6">M1R2S20</strain>
    </source>
</reference>
<dbReference type="Pfam" id="PF12625">
    <property type="entry name" value="Arabinose_bd"/>
    <property type="match status" value="1"/>
</dbReference>
<keyword evidence="1" id="KW-0805">Transcription regulation</keyword>
<comment type="caution">
    <text evidence="5">The sequence shown here is derived from an EMBL/GenBank/DDBJ whole genome shotgun (WGS) entry which is preliminary data.</text>
</comment>
<organism evidence="5 6">
    <name type="scientific">Novosphingobium rhizovicinum</name>
    <dbReference type="NCBI Taxonomy" id="3228928"/>
    <lineage>
        <taxon>Bacteria</taxon>
        <taxon>Pseudomonadati</taxon>
        <taxon>Pseudomonadota</taxon>
        <taxon>Alphaproteobacteria</taxon>
        <taxon>Sphingomonadales</taxon>
        <taxon>Sphingomonadaceae</taxon>
        <taxon>Novosphingobium</taxon>
    </lineage>
</organism>
<protein>
    <submittedName>
        <fullName evidence="5">AraC family transcriptional regulator ligand-binding domain-containing protein</fullName>
    </submittedName>
</protein>
<evidence type="ECO:0000259" key="4">
    <source>
        <dbReference type="PROSITE" id="PS01124"/>
    </source>
</evidence>
<dbReference type="PANTHER" id="PTHR47894">
    <property type="entry name" value="HTH-TYPE TRANSCRIPTIONAL REGULATOR GADX"/>
    <property type="match status" value="1"/>
</dbReference>
<feature type="domain" description="HTH araC/xylS-type" evidence="4">
    <location>
        <begin position="268"/>
        <end position="346"/>
    </location>
</feature>
<dbReference type="Gene3D" id="1.10.10.60">
    <property type="entry name" value="Homeodomain-like"/>
    <property type="match status" value="1"/>
</dbReference>
<keyword evidence="3" id="KW-0804">Transcription</keyword>
<evidence type="ECO:0000313" key="5">
    <source>
        <dbReference type="EMBL" id="MEW9856336.1"/>
    </source>
</evidence>
<dbReference type="RefSeq" id="WP_367774751.1">
    <property type="nucleotide sequence ID" value="NZ_JBFNXR010000052.1"/>
</dbReference>
<dbReference type="SUPFAM" id="SSF46689">
    <property type="entry name" value="Homeodomain-like"/>
    <property type="match status" value="1"/>
</dbReference>